<keyword evidence="2 5" id="KW-0812">Transmembrane</keyword>
<feature type="transmembrane region" description="Helical" evidence="5">
    <location>
        <begin position="64"/>
        <end position="82"/>
    </location>
</feature>
<dbReference type="GO" id="GO:0030416">
    <property type="term" value="P:methylamine metabolic process"/>
    <property type="evidence" value="ECO:0007669"/>
    <property type="project" value="InterPro"/>
</dbReference>
<evidence type="ECO:0000256" key="2">
    <source>
        <dbReference type="ARBA" id="ARBA00022692"/>
    </source>
</evidence>
<comment type="caution">
    <text evidence="7">The sequence shown here is derived from an EMBL/GenBank/DDBJ whole genome shotgun (WGS) entry which is preliminary data.</text>
</comment>
<feature type="transmembrane region" description="Helical" evidence="5">
    <location>
        <begin position="38"/>
        <end position="57"/>
    </location>
</feature>
<keyword evidence="3 5" id="KW-1133">Transmembrane helix</keyword>
<dbReference type="EMBL" id="RAWG01000016">
    <property type="protein sequence ID" value="RKH46959.1"/>
    <property type="molecule type" value="Genomic_DNA"/>
</dbReference>
<evidence type="ECO:0000256" key="4">
    <source>
        <dbReference type="ARBA" id="ARBA00023136"/>
    </source>
</evidence>
<protein>
    <recommendedName>
        <fullName evidence="6">Methylamine utilisation protein MauE domain-containing protein</fullName>
    </recommendedName>
</protein>
<organism evidence="7 8">
    <name type="scientific">Corallococcus sicarius</name>
    <dbReference type="NCBI Taxonomy" id="2316726"/>
    <lineage>
        <taxon>Bacteria</taxon>
        <taxon>Pseudomonadati</taxon>
        <taxon>Myxococcota</taxon>
        <taxon>Myxococcia</taxon>
        <taxon>Myxococcales</taxon>
        <taxon>Cystobacterineae</taxon>
        <taxon>Myxococcaceae</taxon>
        <taxon>Corallococcus</taxon>
    </lineage>
</organism>
<dbReference type="Proteomes" id="UP000273405">
    <property type="component" value="Unassembled WGS sequence"/>
</dbReference>
<keyword evidence="4 5" id="KW-0472">Membrane</keyword>
<name>A0A3A8NU20_9BACT</name>
<dbReference type="AlphaFoldDB" id="A0A3A8NU20"/>
<comment type="subcellular location">
    <subcellularLocation>
        <location evidence="1">Membrane</location>
        <topology evidence="1">Multi-pass membrane protein</topology>
    </subcellularLocation>
</comment>
<gene>
    <name evidence="7" type="ORF">D7X12_04085</name>
</gene>
<proteinExistence type="predicted"/>
<evidence type="ECO:0000313" key="7">
    <source>
        <dbReference type="EMBL" id="RKH46959.1"/>
    </source>
</evidence>
<accession>A0A3A8NU20</accession>
<evidence type="ECO:0000256" key="1">
    <source>
        <dbReference type="ARBA" id="ARBA00004141"/>
    </source>
</evidence>
<dbReference type="InterPro" id="IPR009908">
    <property type="entry name" value="Methylamine_util_MauE"/>
</dbReference>
<evidence type="ECO:0000256" key="3">
    <source>
        <dbReference type="ARBA" id="ARBA00022989"/>
    </source>
</evidence>
<evidence type="ECO:0000259" key="6">
    <source>
        <dbReference type="Pfam" id="PF07291"/>
    </source>
</evidence>
<keyword evidence="8" id="KW-1185">Reference proteome</keyword>
<evidence type="ECO:0000256" key="5">
    <source>
        <dbReference type="SAM" id="Phobius"/>
    </source>
</evidence>
<dbReference type="GO" id="GO:0016020">
    <property type="term" value="C:membrane"/>
    <property type="evidence" value="ECO:0007669"/>
    <property type="project" value="UniProtKB-SubCell"/>
</dbReference>
<feature type="domain" description="Methylamine utilisation protein MauE" evidence="6">
    <location>
        <begin position="2"/>
        <end position="120"/>
    </location>
</feature>
<dbReference type="Pfam" id="PF07291">
    <property type="entry name" value="MauE"/>
    <property type="match status" value="1"/>
</dbReference>
<sequence length="169" mass="17008">MLAVVFALAAGSKARSRESFKDFTRTLGSFGVPKALAGAPLAAAVVLAEALCVLLLLAAAPAGYALALMLLGGFTLGLVRAWRGAAPVSCRCFGASATPVGPGHLVRNGLLLSVGVLGALGHQAGPAPLEAALLAGAVGGLAGVFVTRWDDLVFLLRGPQPTALKKSRR</sequence>
<evidence type="ECO:0000313" key="8">
    <source>
        <dbReference type="Proteomes" id="UP000273405"/>
    </source>
</evidence>
<reference evidence="8" key="1">
    <citation type="submission" date="2018-09" db="EMBL/GenBank/DDBJ databases">
        <authorList>
            <person name="Livingstone P.G."/>
            <person name="Whitworth D.E."/>
        </authorList>
    </citation>
    <scope>NUCLEOTIDE SEQUENCE [LARGE SCALE GENOMIC DNA]</scope>
    <source>
        <strain evidence="8">CA040B</strain>
    </source>
</reference>
<dbReference type="OrthoDB" id="3828761at2"/>